<feature type="region of interest" description="Disordered" evidence="1">
    <location>
        <begin position="93"/>
        <end position="126"/>
    </location>
</feature>
<proteinExistence type="predicted"/>
<sequence length="417" mass="47723">MPVSSPPPATASVIPRVSDNPMETDAVAGDPMETEVVLGSVEEGRSNTDLLGHCSDSDSDSYSKLVNWNRSQFSYENAKRHDIPDYRVQPYPWEEDANEEGGEKGRVRGRRGGRGGRAGEGKGKEKEDKGVYFLKATDKSWSQLPERKRKRGRWDEHPRVMSRITAASPCPEAVSDPCPDMTDAQPPSQGRWDEHPRMVRSNRTASPSPERVVDGQPQMLCSSAEVLRVRMEMHECFEKGVSYRRLFKSKANKEELFPNNTRYEPNWFCADRYRRDSTTMPAPSYAHVFPKLGAMEPVICCQWVKPTTLKGDKQYIKFFHKLMEATEYGHTKDHVLAKAIVLARKSYQNMLFFQIDFAVEDCMKLLENEERMNQRYQLYYFAVSEEILNRKDRETVIKSIMDGIVFKASPRRSLGVA</sequence>
<feature type="region of interest" description="Disordered" evidence="1">
    <location>
        <begin position="1"/>
        <end position="27"/>
    </location>
</feature>
<dbReference type="AlphaFoldDB" id="A0A0A9FQ91"/>
<evidence type="ECO:0000256" key="1">
    <source>
        <dbReference type="SAM" id="MobiDB-lite"/>
    </source>
</evidence>
<feature type="compositionally biased region" description="Basic and acidic residues" evidence="1">
    <location>
        <begin position="117"/>
        <end position="126"/>
    </location>
</feature>
<dbReference type="EMBL" id="GBRH01185425">
    <property type="protein sequence ID" value="JAE12471.1"/>
    <property type="molecule type" value="Transcribed_RNA"/>
</dbReference>
<evidence type="ECO:0000313" key="2">
    <source>
        <dbReference type="EMBL" id="JAE12471.1"/>
    </source>
</evidence>
<accession>A0A0A9FQ91</accession>
<protein>
    <submittedName>
        <fullName evidence="2">Uncharacterized protein</fullName>
    </submittedName>
</protein>
<reference evidence="2" key="2">
    <citation type="journal article" date="2015" name="Data Brief">
        <title>Shoot transcriptome of the giant reed, Arundo donax.</title>
        <authorList>
            <person name="Barrero R.A."/>
            <person name="Guerrero F.D."/>
            <person name="Moolhuijzen P."/>
            <person name="Goolsby J.A."/>
            <person name="Tidwell J."/>
            <person name="Bellgard S.E."/>
            <person name="Bellgard M.I."/>
        </authorList>
    </citation>
    <scope>NUCLEOTIDE SEQUENCE</scope>
    <source>
        <tissue evidence="2">Shoot tissue taken approximately 20 cm above the soil surface</tissue>
    </source>
</reference>
<name>A0A0A9FQ91_ARUDO</name>
<organism evidence="2">
    <name type="scientific">Arundo donax</name>
    <name type="common">Giant reed</name>
    <name type="synonym">Donax arundinaceus</name>
    <dbReference type="NCBI Taxonomy" id="35708"/>
    <lineage>
        <taxon>Eukaryota</taxon>
        <taxon>Viridiplantae</taxon>
        <taxon>Streptophyta</taxon>
        <taxon>Embryophyta</taxon>
        <taxon>Tracheophyta</taxon>
        <taxon>Spermatophyta</taxon>
        <taxon>Magnoliopsida</taxon>
        <taxon>Liliopsida</taxon>
        <taxon>Poales</taxon>
        <taxon>Poaceae</taxon>
        <taxon>PACMAD clade</taxon>
        <taxon>Arundinoideae</taxon>
        <taxon>Arundineae</taxon>
        <taxon>Arundo</taxon>
    </lineage>
</organism>
<feature type="region of interest" description="Disordered" evidence="1">
    <location>
        <begin position="181"/>
        <end position="215"/>
    </location>
</feature>
<reference evidence="2" key="1">
    <citation type="submission" date="2014-09" db="EMBL/GenBank/DDBJ databases">
        <authorList>
            <person name="Magalhaes I.L.F."/>
            <person name="Oliveira U."/>
            <person name="Santos F.R."/>
            <person name="Vidigal T.H.D.A."/>
            <person name="Brescovit A.D."/>
            <person name="Santos A.J."/>
        </authorList>
    </citation>
    <scope>NUCLEOTIDE SEQUENCE</scope>
    <source>
        <tissue evidence="2">Shoot tissue taken approximately 20 cm above the soil surface</tissue>
    </source>
</reference>